<dbReference type="EMBL" id="QTSX02002456">
    <property type="protein sequence ID" value="KAJ9075474.1"/>
    <property type="molecule type" value="Genomic_DNA"/>
</dbReference>
<accession>A0ACC2TL78</accession>
<evidence type="ECO:0000313" key="1">
    <source>
        <dbReference type="EMBL" id="KAJ9075474.1"/>
    </source>
</evidence>
<organism evidence="1 2">
    <name type="scientific">Entomophthora muscae</name>
    <dbReference type="NCBI Taxonomy" id="34485"/>
    <lineage>
        <taxon>Eukaryota</taxon>
        <taxon>Fungi</taxon>
        <taxon>Fungi incertae sedis</taxon>
        <taxon>Zoopagomycota</taxon>
        <taxon>Entomophthoromycotina</taxon>
        <taxon>Entomophthoromycetes</taxon>
        <taxon>Entomophthorales</taxon>
        <taxon>Entomophthoraceae</taxon>
        <taxon>Entomophthora</taxon>
    </lineage>
</organism>
<protein>
    <submittedName>
        <fullName evidence="1">Uncharacterized protein</fullName>
    </submittedName>
</protein>
<comment type="caution">
    <text evidence="1">The sequence shown here is derived from an EMBL/GenBank/DDBJ whole genome shotgun (WGS) entry which is preliminary data.</text>
</comment>
<keyword evidence="2" id="KW-1185">Reference proteome</keyword>
<name>A0ACC2TL78_9FUNG</name>
<dbReference type="Proteomes" id="UP001165960">
    <property type="component" value="Unassembled WGS sequence"/>
</dbReference>
<proteinExistence type="predicted"/>
<sequence>MDSEAFSISDTLNTNEKDQVADKETPSSISEEYEFCSDDSGSEWEHSNKPLKRHRASSAVSNTSSRRSGKGSRGGFSNLVCTFAGCGRSFNRNSRLLNHFRTHTKEKPFQCPFDNCPKRYAREDHLNRHLFTHAPRPLSPLDGKPLTGIFECTVPGCGKSFASADYLKKHIKRHTESVQYKCTWEGCTFTTNKHKKLYLHKCRHENILPYPCPNPDCDKRFLTPNKRDNHAITHTVSRLYLCGHPSCGARFNKWSLLQTHLAKEHALICPVCQKTFSSKKGLKRHFRKHVPANPASSLELPDTRLKCPYEECSSSFRQKKSLTLHIRTIHQCLESHTCPVDGCGHVLLSEDHLQAHLQWIHPQILPPENTSFKAAPEKPPSDTPEQALLNSLTGHSQPTDLKHTFPCPIQLCTARYKQINMLENHLASVHQVEIPAFLKDDEPKNVSDVAHLASSYSMRTSDSNKSALDIFLETSIIECSTVEDPESKDTSSSREANAGLQYTCTFPDCHKQYKNISSLYRHRKYGHSS</sequence>
<gene>
    <name evidence="1" type="ORF">DSO57_1035826</name>
</gene>
<evidence type="ECO:0000313" key="2">
    <source>
        <dbReference type="Proteomes" id="UP001165960"/>
    </source>
</evidence>
<reference evidence="1" key="1">
    <citation type="submission" date="2022-04" db="EMBL/GenBank/DDBJ databases">
        <title>Genome of the entomopathogenic fungus Entomophthora muscae.</title>
        <authorList>
            <person name="Elya C."/>
            <person name="Lovett B.R."/>
            <person name="Lee E."/>
            <person name="Macias A.M."/>
            <person name="Hajek A.E."/>
            <person name="De Bivort B.L."/>
            <person name="Kasson M.T."/>
            <person name="De Fine Licht H.H."/>
            <person name="Stajich J.E."/>
        </authorList>
    </citation>
    <scope>NUCLEOTIDE SEQUENCE</scope>
    <source>
        <strain evidence="1">Berkeley</strain>
    </source>
</reference>